<dbReference type="Proteomes" id="UP000682877">
    <property type="component" value="Chromosome 4"/>
</dbReference>
<evidence type="ECO:0000313" key="1">
    <source>
        <dbReference type="EMBL" id="CAE6049088.1"/>
    </source>
</evidence>
<dbReference type="AlphaFoldDB" id="A0A8S2A9D1"/>
<organism evidence="1 2">
    <name type="scientific">Arabidopsis arenosa</name>
    <name type="common">Sand rock-cress</name>
    <name type="synonym">Cardaminopsis arenosa</name>
    <dbReference type="NCBI Taxonomy" id="38785"/>
    <lineage>
        <taxon>Eukaryota</taxon>
        <taxon>Viridiplantae</taxon>
        <taxon>Streptophyta</taxon>
        <taxon>Embryophyta</taxon>
        <taxon>Tracheophyta</taxon>
        <taxon>Spermatophyta</taxon>
        <taxon>Magnoliopsida</taxon>
        <taxon>eudicotyledons</taxon>
        <taxon>Gunneridae</taxon>
        <taxon>Pentapetalae</taxon>
        <taxon>rosids</taxon>
        <taxon>malvids</taxon>
        <taxon>Brassicales</taxon>
        <taxon>Brassicaceae</taxon>
        <taxon>Camelineae</taxon>
        <taxon>Arabidopsis</taxon>
    </lineage>
</organism>
<name>A0A8S2A9D1_ARAAE</name>
<dbReference type="EMBL" id="LR999454">
    <property type="protein sequence ID" value="CAE6049088.1"/>
    <property type="molecule type" value="Genomic_DNA"/>
</dbReference>
<keyword evidence="2" id="KW-1185">Reference proteome</keyword>
<accession>A0A8S2A9D1</accession>
<protein>
    <submittedName>
        <fullName evidence="1">Uncharacterized protein</fullName>
    </submittedName>
</protein>
<gene>
    <name evidence="1" type="ORF">AARE701A_LOCUS11390</name>
</gene>
<evidence type="ECO:0000313" key="2">
    <source>
        <dbReference type="Proteomes" id="UP000682877"/>
    </source>
</evidence>
<proteinExistence type="predicted"/>
<reference evidence="1" key="1">
    <citation type="submission" date="2021-01" db="EMBL/GenBank/DDBJ databases">
        <authorList>
            <person name="Bezrukov I."/>
        </authorList>
    </citation>
    <scope>NUCLEOTIDE SEQUENCE</scope>
</reference>
<sequence>MPNENIADVETVKPMIHVVDIEATLLRFCPYLVKPIREIDQRKASLFVTQFENDFRTAKTTKRFRVSERFGISMAQTTTSPGVRPGHEEANVIAYPTSTAESPGTDIELIQHGEKHSFRACGGATAETAEIIDETTEASSSAEIFDVDKIIDVDEIIYLDDE</sequence>